<accession>A0AAW1UE96</accession>
<organism evidence="1 2">
    <name type="scientific">Henosepilachna vigintioctopunctata</name>
    <dbReference type="NCBI Taxonomy" id="420089"/>
    <lineage>
        <taxon>Eukaryota</taxon>
        <taxon>Metazoa</taxon>
        <taxon>Ecdysozoa</taxon>
        <taxon>Arthropoda</taxon>
        <taxon>Hexapoda</taxon>
        <taxon>Insecta</taxon>
        <taxon>Pterygota</taxon>
        <taxon>Neoptera</taxon>
        <taxon>Endopterygota</taxon>
        <taxon>Coleoptera</taxon>
        <taxon>Polyphaga</taxon>
        <taxon>Cucujiformia</taxon>
        <taxon>Coccinelloidea</taxon>
        <taxon>Coccinellidae</taxon>
        <taxon>Epilachninae</taxon>
        <taxon>Epilachnini</taxon>
        <taxon>Henosepilachna</taxon>
    </lineage>
</organism>
<reference evidence="1 2" key="1">
    <citation type="submission" date="2023-03" db="EMBL/GenBank/DDBJ databases">
        <title>Genome insight into feeding habits of ladybird beetles.</title>
        <authorList>
            <person name="Li H.-S."/>
            <person name="Huang Y.-H."/>
            <person name="Pang H."/>
        </authorList>
    </citation>
    <scope>NUCLEOTIDE SEQUENCE [LARGE SCALE GENOMIC DNA]</scope>
    <source>
        <strain evidence="1">SYSU_2023b</strain>
        <tissue evidence="1">Whole body</tissue>
    </source>
</reference>
<name>A0AAW1UE96_9CUCU</name>
<proteinExistence type="predicted"/>
<dbReference type="AlphaFoldDB" id="A0AAW1UE96"/>
<gene>
    <name evidence="1" type="ORF">WA026_022101</name>
</gene>
<sequence length="137" mass="15705">MVLTSQQRSDVRDVIKDSFNDERFLSTLAQCVADLVIEKLDVKIDALLLKTDDLQTNDKMQLKSSDIHIENCYRIPIKDTNKIRPVVVNFSTLSTRDLVFRSKTRLKGSPIIINEDLTQSNYKLLNTCKTMFGHSLD</sequence>
<protein>
    <submittedName>
        <fullName evidence="1">Uncharacterized protein</fullName>
    </submittedName>
</protein>
<dbReference type="EMBL" id="JARQZJ010000048">
    <property type="protein sequence ID" value="KAK9878462.1"/>
    <property type="molecule type" value="Genomic_DNA"/>
</dbReference>
<evidence type="ECO:0000313" key="2">
    <source>
        <dbReference type="Proteomes" id="UP001431783"/>
    </source>
</evidence>
<dbReference type="Proteomes" id="UP001431783">
    <property type="component" value="Unassembled WGS sequence"/>
</dbReference>
<evidence type="ECO:0000313" key="1">
    <source>
        <dbReference type="EMBL" id="KAK9878462.1"/>
    </source>
</evidence>
<keyword evidence="2" id="KW-1185">Reference proteome</keyword>
<comment type="caution">
    <text evidence="1">The sequence shown here is derived from an EMBL/GenBank/DDBJ whole genome shotgun (WGS) entry which is preliminary data.</text>
</comment>